<comment type="caution">
    <text evidence="3">The sequence shown here is derived from an EMBL/GenBank/DDBJ whole genome shotgun (WGS) entry which is preliminary data.</text>
</comment>
<sequence length="448" mass="49115">MRGCSRRSRRTSDMTSIRVVIAWLRTRLWLIPLVMSAFVVAVAYLVLFSSLSLGFASLSDHWWVFSGDASTARDLLATLLSGMITMTSLVVSITMVVLSLAAGQLGPRLIWNFIEDRQIQILIGLFVATIMYTLIVLRSINEELGPDRVPHVAITAASLLVVTCLFALLFYVHKLARAIISDTMVNKVARRLERAIAERPMGRSARVGGPLPSGSLERSISIDESGYVQWVDYAALCRIACRHDALVTVRVRAGQFVVRGRKCIELQSGTAVPDDIERTIRATVVIGDNRSPEQDLEYSIRQLVEIALRALSPGINDVFTAAAVVDRLAAAMERVGRHSLPPAEHVDERGTVRVLADVSTWEGLLDAAFTRIRQSAARQPAILVQLARRMADLAEVAPSDVQSHALVKHLEVLRRLGSKLDEQSDRDEVEGAASAALERAARASGRPG</sequence>
<keyword evidence="2" id="KW-1133">Transmembrane helix</keyword>
<feature type="transmembrane region" description="Helical" evidence="2">
    <location>
        <begin position="28"/>
        <end position="55"/>
    </location>
</feature>
<dbReference type="EMBL" id="NPEU01000112">
    <property type="protein sequence ID" value="RAI38693.1"/>
    <property type="molecule type" value="Genomic_DNA"/>
</dbReference>
<dbReference type="Proteomes" id="UP000248863">
    <property type="component" value="Unassembled WGS sequence"/>
</dbReference>
<dbReference type="Pfam" id="PF10011">
    <property type="entry name" value="DUF2254"/>
    <property type="match status" value="1"/>
</dbReference>
<keyword evidence="2" id="KW-0472">Membrane</keyword>
<feature type="transmembrane region" description="Helical" evidence="2">
    <location>
        <begin position="75"/>
        <end position="100"/>
    </location>
</feature>
<feature type="transmembrane region" description="Helical" evidence="2">
    <location>
        <begin position="152"/>
        <end position="172"/>
    </location>
</feature>
<evidence type="ECO:0008006" key="5">
    <source>
        <dbReference type="Google" id="ProtNLM"/>
    </source>
</evidence>
<organism evidence="3 4">
    <name type="scientific">Rhodoplanes elegans</name>
    <dbReference type="NCBI Taxonomy" id="29408"/>
    <lineage>
        <taxon>Bacteria</taxon>
        <taxon>Pseudomonadati</taxon>
        <taxon>Pseudomonadota</taxon>
        <taxon>Alphaproteobacteria</taxon>
        <taxon>Hyphomicrobiales</taxon>
        <taxon>Nitrobacteraceae</taxon>
        <taxon>Rhodoplanes</taxon>
    </lineage>
</organism>
<feature type="transmembrane region" description="Helical" evidence="2">
    <location>
        <begin position="121"/>
        <end position="140"/>
    </location>
</feature>
<feature type="region of interest" description="Disordered" evidence="1">
    <location>
        <begin position="421"/>
        <end position="448"/>
    </location>
</feature>
<evidence type="ECO:0000313" key="4">
    <source>
        <dbReference type="Proteomes" id="UP000248863"/>
    </source>
</evidence>
<keyword evidence="2" id="KW-0812">Transmembrane</keyword>
<reference evidence="3 4" key="1">
    <citation type="submission" date="2017-07" db="EMBL/GenBank/DDBJ databases">
        <title>Draft Genome Sequences of Select Purple Nonsulfur Bacteria.</title>
        <authorList>
            <person name="Lasarre B."/>
            <person name="Mckinlay J.B."/>
        </authorList>
    </citation>
    <scope>NUCLEOTIDE SEQUENCE [LARGE SCALE GENOMIC DNA]</scope>
    <source>
        <strain evidence="3 4">DSM 11907</strain>
    </source>
</reference>
<proteinExistence type="predicted"/>
<evidence type="ECO:0000256" key="2">
    <source>
        <dbReference type="SAM" id="Phobius"/>
    </source>
</evidence>
<gene>
    <name evidence="3" type="ORF">CH338_11840</name>
</gene>
<name>A0A327KMD4_9BRAD</name>
<protein>
    <recommendedName>
        <fullName evidence="5">DUF2254 domain-containing protein</fullName>
    </recommendedName>
</protein>
<evidence type="ECO:0000256" key="1">
    <source>
        <dbReference type="SAM" id="MobiDB-lite"/>
    </source>
</evidence>
<dbReference type="AlphaFoldDB" id="A0A327KMD4"/>
<dbReference type="InterPro" id="IPR018723">
    <property type="entry name" value="DUF2254_membrane"/>
</dbReference>
<evidence type="ECO:0000313" key="3">
    <source>
        <dbReference type="EMBL" id="RAI38693.1"/>
    </source>
</evidence>
<accession>A0A327KMD4</accession>
<keyword evidence="4" id="KW-1185">Reference proteome</keyword>
<feature type="compositionally biased region" description="Low complexity" evidence="1">
    <location>
        <begin position="431"/>
        <end position="448"/>
    </location>
</feature>